<keyword evidence="10" id="KW-1185">Reference proteome</keyword>
<keyword evidence="5 8" id="KW-0812">Transmembrane</keyword>
<accession>A0A7W8HB87</accession>
<feature type="transmembrane region" description="Helical" evidence="8">
    <location>
        <begin position="101"/>
        <end position="123"/>
    </location>
</feature>
<keyword evidence="7 8" id="KW-0472">Membrane</keyword>
<reference evidence="9 10" key="1">
    <citation type="submission" date="2020-08" db="EMBL/GenBank/DDBJ databases">
        <title>Genomic Encyclopedia of Type Strains, Phase IV (KMG-IV): sequencing the most valuable type-strain genomes for metagenomic binning, comparative biology and taxonomic classification.</title>
        <authorList>
            <person name="Goeker M."/>
        </authorList>
    </citation>
    <scope>NUCLEOTIDE SEQUENCE [LARGE SCALE GENOMIC DNA]</scope>
    <source>
        <strain evidence="9 10">DSM 106146</strain>
    </source>
</reference>
<sequence>MEQFNIVLNQLILFFILMIIGYIAVRLKVVGETFLDGLSRLITRIILPLLVFSNAISGTTRQQLFDGYPILLLTLAFYISIITVCFCLGKILRLKGERNKVFRAAMIFGNAGFLGIPLITSIFPENGPIYIVLMSIIDQSFMWTYGLKLTTPATKKAKFSIKNFINPALCAVILSLIFLLLNIHLPDVVVNALSTMGRSATPLSLFYLGGLFYFCNWKSVLKTKELYIGILAKMIAFPLAFYAVASRICPYEEMVKTISIIAALPTMTTIAIFTKSNHNEEDYAVGFVLITTAASLITLTIVSYFIL</sequence>
<evidence type="ECO:0000256" key="5">
    <source>
        <dbReference type="ARBA" id="ARBA00022692"/>
    </source>
</evidence>
<evidence type="ECO:0000256" key="6">
    <source>
        <dbReference type="ARBA" id="ARBA00022989"/>
    </source>
</evidence>
<feature type="transmembrane region" description="Helical" evidence="8">
    <location>
        <begin position="197"/>
        <end position="214"/>
    </location>
</feature>
<evidence type="ECO:0000256" key="2">
    <source>
        <dbReference type="ARBA" id="ARBA00010145"/>
    </source>
</evidence>
<dbReference type="Pfam" id="PF03547">
    <property type="entry name" value="Mem_trans"/>
    <property type="match status" value="1"/>
</dbReference>
<dbReference type="GO" id="GO:0005886">
    <property type="term" value="C:plasma membrane"/>
    <property type="evidence" value="ECO:0007669"/>
    <property type="project" value="UniProtKB-SubCell"/>
</dbReference>
<keyword evidence="3" id="KW-0813">Transport</keyword>
<feature type="transmembrane region" description="Helical" evidence="8">
    <location>
        <begin position="226"/>
        <end position="245"/>
    </location>
</feature>
<dbReference type="Gene3D" id="1.20.1530.20">
    <property type="match status" value="1"/>
</dbReference>
<evidence type="ECO:0000313" key="10">
    <source>
        <dbReference type="Proteomes" id="UP000543642"/>
    </source>
</evidence>
<evidence type="ECO:0008006" key="11">
    <source>
        <dbReference type="Google" id="ProtNLM"/>
    </source>
</evidence>
<keyword evidence="6 8" id="KW-1133">Transmembrane helix</keyword>
<feature type="transmembrane region" description="Helical" evidence="8">
    <location>
        <begin position="257"/>
        <end position="273"/>
    </location>
</feature>
<dbReference type="Proteomes" id="UP000543642">
    <property type="component" value="Unassembled WGS sequence"/>
</dbReference>
<keyword evidence="4" id="KW-1003">Cell membrane</keyword>
<proteinExistence type="inferred from homology"/>
<dbReference type="PANTHER" id="PTHR36838:SF3">
    <property type="entry name" value="TRANSPORTER AUXIN EFFLUX CARRIER EC FAMILY"/>
    <property type="match status" value="1"/>
</dbReference>
<dbReference type="AlphaFoldDB" id="A0A7W8HB87"/>
<gene>
    <name evidence="9" type="ORF">HNP82_002434</name>
</gene>
<name>A0A7W8HB87_9FIRM</name>
<comment type="similarity">
    <text evidence="2">Belongs to the auxin efflux carrier (TC 2.A.69) family.</text>
</comment>
<comment type="caution">
    <text evidence="9">The sequence shown here is derived from an EMBL/GenBank/DDBJ whole genome shotgun (WGS) entry which is preliminary data.</text>
</comment>
<feature type="transmembrane region" description="Helical" evidence="8">
    <location>
        <begin position="168"/>
        <end position="185"/>
    </location>
</feature>
<organism evidence="9 10">
    <name type="scientific">Catenibacillus scindens</name>
    <dbReference type="NCBI Taxonomy" id="673271"/>
    <lineage>
        <taxon>Bacteria</taxon>
        <taxon>Bacillati</taxon>
        <taxon>Bacillota</taxon>
        <taxon>Clostridia</taxon>
        <taxon>Lachnospirales</taxon>
        <taxon>Lachnospiraceae</taxon>
        <taxon>Catenibacillus</taxon>
    </lineage>
</organism>
<comment type="subcellular location">
    <subcellularLocation>
        <location evidence="1">Cell membrane</location>
        <topology evidence="1">Multi-pass membrane protein</topology>
    </subcellularLocation>
</comment>
<protein>
    <recommendedName>
        <fullName evidence="11">AEC family transporter</fullName>
    </recommendedName>
</protein>
<evidence type="ECO:0000256" key="7">
    <source>
        <dbReference type="ARBA" id="ARBA00023136"/>
    </source>
</evidence>
<dbReference type="InterPro" id="IPR004776">
    <property type="entry name" value="Mem_transp_PIN-like"/>
</dbReference>
<dbReference type="EMBL" id="JACHFW010000010">
    <property type="protein sequence ID" value="MBB5265291.1"/>
    <property type="molecule type" value="Genomic_DNA"/>
</dbReference>
<feature type="transmembrane region" description="Helical" evidence="8">
    <location>
        <begin position="68"/>
        <end position="89"/>
    </location>
</feature>
<evidence type="ECO:0000313" key="9">
    <source>
        <dbReference type="EMBL" id="MBB5265291.1"/>
    </source>
</evidence>
<evidence type="ECO:0000256" key="3">
    <source>
        <dbReference type="ARBA" id="ARBA00022448"/>
    </source>
</evidence>
<dbReference type="GO" id="GO:0055085">
    <property type="term" value="P:transmembrane transport"/>
    <property type="evidence" value="ECO:0007669"/>
    <property type="project" value="InterPro"/>
</dbReference>
<evidence type="ECO:0000256" key="8">
    <source>
        <dbReference type="SAM" id="Phobius"/>
    </source>
</evidence>
<feature type="transmembrane region" description="Helical" evidence="8">
    <location>
        <begin position="6"/>
        <end position="25"/>
    </location>
</feature>
<dbReference type="RefSeq" id="WP_183775126.1">
    <property type="nucleotide sequence ID" value="NZ_CAWVEG010000009.1"/>
</dbReference>
<dbReference type="PANTHER" id="PTHR36838">
    <property type="entry name" value="AUXIN EFFLUX CARRIER FAMILY PROTEIN"/>
    <property type="match status" value="1"/>
</dbReference>
<feature type="transmembrane region" description="Helical" evidence="8">
    <location>
        <begin position="129"/>
        <end position="147"/>
    </location>
</feature>
<dbReference type="InterPro" id="IPR038770">
    <property type="entry name" value="Na+/solute_symporter_sf"/>
</dbReference>
<feature type="transmembrane region" description="Helical" evidence="8">
    <location>
        <begin position="285"/>
        <end position="306"/>
    </location>
</feature>
<evidence type="ECO:0000256" key="4">
    <source>
        <dbReference type="ARBA" id="ARBA00022475"/>
    </source>
</evidence>
<evidence type="ECO:0000256" key="1">
    <source>
        <dbReference type="ARBA" id="ARBA00004651"/>
    </source>
</evidence>